<evidence type="ECO:0000256" key="6">
    <source>
        <dbReference type="ARBA" id="ARBA00022801"/>
    </source>
</evidence>
<dbReference type="Proteomes" id="UP001152888">
    <property type="component" value="Unassembled WGS sequence"/>
</dbReference>
<evidence type="ECO:0000256" key="4">
    <source>
        <dbReference type="ARBA" id="ARBA00022722"/>
    </source>
</evidence>
<sequence>MSSSSDEDIFLLENVFLKMRKQSVHPINRKRKIYGEYHHLFQDIKADKQRFYRYTRMTPETFYYILDKVEHRLIKNWCNWHQQPILPEERLVVTIRYLATGATFAHLASEFRMGLSTIKDIIEETTNVLWDELHPVHMPIPTKEAFRAIANDFNNIWNFPNVLGAIDGKHVRILCPDGSGSMFYNYKKYFSVVLQAVADANYKFITIDIGGFGKQSDGGTFKASELYQRLSTGQMDIPEAEYLPGTNVKTPYVFLGDEAYPLLRYLLKPFGGRNLPSEQRNFNKRLSRARKTVECAFGIVNSKWRLLSKCIETNIDVADQIVKYICVLHNTIIDKEGINRNLTPVHLVRRRWNNSGHDSNEAMDIRNIYVNYFLHNSLAYNN</sequence>
<dbReference type="AlphaFoldDB" id="A0A9P0JWC2"/>
<comment type="caution">
    <text evidence="9">The sequence shown here is derived from an EMBL/GenBank/DDBJ whole genome shotgun (WGS) entry which is preliminary data.</text>
</comment>
<feature type="domain" description="DDE Tnp4" evidence="8">
    <location>
        <begin position="166"/>
        <end position="330"/>
    </location>
</feature>
<keyword evidence="10" id="KW-1185">Reference proteome</keyword>
<dbReference type="GO" id="GO:0004518">
    <property type="term" value="F:nuclease activity"/>
    <property type="evidence" value="ECO:0007669"/>
    <property type="project" value="UniProtKB-KW"/>
</dbReference>
<dbReference type="InterPro" id="IPR045249">
    <property type="entry name" value="HARBI1-like"/>
</dbReference>
<dbReference type="GO" id="GO:0005634">
    <property type="term" value="C:nucleus"/>
    <property type="evidence" value="ECO:0007669"/>
    <property type="project" value="UniProtKB-SubCell"/>
</dbReference>
<dbReference type="GO" id="GO:0046872">
    <property type="term" value="F:metal ion binding"/>
    <property type="evidence" value="ECO:0007669"/>
    <property type="project" value="UniProtKB-KW"/>
</dbReference>
<dbReference type="PANTHER" id="PTHR22930:SF269">
    <property type="entry name" value="NUCLEASE HARBI1-LIKE PROTEIN"/>
    <property type="match status" value="1"/>
</dbReference>
<evidence type="ECO:0000256" key="2">
    <source>
        <dbReference type="ARBA" id="ARBA00004123"/>
    </source>
</evidence>
<dbReference type="InterPro" id="IPR027806">
    <property type="entry name" value="HARBI1_dom"/>
</dbReference>
<accession>A0A9P0JWC2</accession>
<dbReference type="Pfam" id="PF13359">
    <property type="entry name" value="DDE_Tnp_4"/>
    <property type="match status" value="1"/>
</dbReference>
<protein>
    <recommendedName>
        <fullName evidence="8">DDE Tnp4 domain-containing protein</fullName>
    </recommendedName>
</protein>
<evidence type="ECO:0000256" key="1">
    <source>
        <dbReference type="ARBA" id="ARBA00001968"/>
    </source>
</evidence>
<keyword evidence="7" id="KW-0539">Nucleus</keyword>
<dbReference type="GO" id="GO:0016787">
    <property type="term" value="F:hydrolase activity"/>
    <property type="evidence" value="ECO:0007669"/>
    <property type="project" value="UniProtKB-KW"/>
</dbReference>
<gene>
    <name evidence="9" type="ORF">ACAOBT_LOCUS4162</name>
</gene>
<name>A0A9P0JWC2_ACAOB</name>
<comment type="similarity">
    <text evidence="3">Belongs to the HARBI1 family.</text>
</comment>
<comment type="subcellular location">
    <subcellularLocation>
        <location evidence="2">Nucleus</location>
    </subcellularLocation>
</comment>
<keyword evidence="6" id="KW-0378">Hydrolase</keyword>
<keyword evidence="4" id="KW-0540">Nuclease</keyword>
<evidence type="ECO:0000256" key="5">
    <source>
        <dbReference type="ARBA" id="ARBA00022723"/>
    </source>
</evidence>
<reference evidence="9" key="1">
    <citation type="submission" date="2022-03" db="EMBL/GenBank/DDBJ databases">
        <authorList>
            <person name="Sayadi A."/>
        </authorList>
    </citation>
    <scope>NUCLEOTIDE SEQUENCE</scope>
</reference>
<evidence type="ECO:0000313" key="10">
    <source>
        <dbReference type="Proteomes" id="UP001152888"/>
    </source>
</evidence>
<evidence type="ECO:0000259" key="8">
    <source>
        <dbReference type="Pfam" id="PF13359"/>
    </source>
</evidence>
<evidence type="ECO:0000313" key="9">
    <source>
        <dbReference type="EMBL" id="CAH1961454.1"/>
    </source>
</evidence>
<dbReference type="PANTHER" id="PTHR22930">
    <property type="match status" value="1"/>
</dbReference>
<evidence type="ECO:0000256" key="7">
    <source>
        <dbReference type="ARBA" id="ARBA00023242"/>
    </source>
</evidence>
<evidence type="ECO:0000256" key="3">
    <source>
        <dbReference type="ARBA" id="ARBA00006958"/>
    </source>
</evidence>
<dbReference type="OrthoDB" id="1696965at2759"/>
<organism evidence="9 10">
    <name type="scientific">Acanthoscelides obtectus</name>
    <name type="common">Bean weevil</name>
    <name type="synonym">Bruchus obtectus</name>
    <dbReference type="NCBI Taxonomy" id="200917"/>
    <lineage>
        <taxon>Eukaryota</taxon>
        <taxon>Metazoa</taxon>
        <taxon>Ecdysozoa</taxon>
        <taxon>Arthropoda</taxon>
        <taxon>Hexapoda</taxon>
        <taxon>Insecta</taxon>
        <taxon>Pterygota</taxon>
        <taxon>Neoptera</taxon>
        <taxon>Endopterygota</taxon>
        <taxon>Coleoptera</taxon>
        <taxon>Polyphaga</taxon>
        <taxon>Cucujiformia</taxon>
        <taxon>Chrysomeloidea</taxon>
        <taxon>Chrysomelidae</taxon>
        <taxon>Bruchinae</taxon>
        <taxon>Bruchini</taxon>
        <taxon>Acanthoscelides</taxon>
    </lineage>
</organism>
<dbReference type="EMBL" id="CAKOFQ010006695">
    <property type="protein sequence ID" value="CAH1961454.1"/>
    <property type="molecule type" value="Genomic_DNA"/>
</dbReference>
<proteinExistence type="inferred from homology"/>
<comment type="cofactor">
    <cofactor evidence="1">
        <name>a divalent metal cation</name>
        <dbReference type="ChEBI" id="CHEBI:60240"/>
    </cofactor>
</comment>
<keyword evidence="5" id="KW-0479">Metal-binding</keyword>